<dbReference type="GO" id="GO:0016757">
    <property type="term" value="F:glycosyltransferase activity"/>
    <property type="evidence" value="ECO:0007669"/>
    <property type="project" value="InterPro"/>
</dbReference>
<feature type="transmembrane region" description="Helical" evidence="1">
    <location>
        <begin position="244"/>
        <end position="265"/>
    </location>
</feature>
<feature type="transmembrane region" description="Helical" evidence="1">
    <location>
        <begin position="422"/>
        <end position="442"/>
    </location>
</feature>
<dbReference type="Pfam" id="PF12250">
    <property type="entry name" value="AftA_N"/>
    <property type="match status" value="1"/>
</dbReference>
<dbReference type="InterPro" id="IPR020963">
    <property type="entry name" value="ArabinofuranosylTrfase_AftA_N"/>
</dbReference>
<dbReference type="Proteomes" id="UP000281738">
    <property type="component" value="Unassembled WGS sequence"/>
</dbReference>
<keyword evidence="1" id="KW-0472">Membrane</keyword>
<proteinExistence type="predicted"/>
<dbReference type="AlphaFoldDB" id="A0A3N2CWP3"/>
<sequence length="630" mass="66039">MLGWAAVWAALELGDLLVPSRDGGDPQPTGARVVLTVAVGLAVTALAWWSAGWSAGWLAARRAGGGRRTTSEPLVLAGAGVVLAGSSTALLHGTRWGMDGLYSDAGFRTEAVTRFADSAALADYAYRGLPAYYPPLLPWLQGRAADLLGVPGWAVMKPTQLLVCLLVPLLSWLLWRRVVPGRRAAWVAGVVAVATVLPLKPDEWLVLTLVVPWWLEVCRGVRAPGRAPVGAVGHGLVLGGLLLLHTYFFAPLALATALGMALDLLRRRPVHPRPGPGLVTGLVAVVVAAPSWGGPAWLRLQGAASDSLQLRWSPPGFDRPPLPWPTDPRGVLEAVGVLWLLWALGRHRSAGVAGGLLVALVSAYVFMVGGQLLQPGVAVLPEKSDELVEALLAAAGVLGLAELGSGLAAVPAARRRPRSRPVAAAAVVLVAAVAVLAGLVTVQAVHRGVERPAAAAQHTRYPDGSLPAGGAVPPSPRWHAWGVEPGVSGASVAEVTAAWERVTGRPPGSGDVVVSARSDLPATVPVHLFVSWKSIYSHPQGRFEDRLAVLEAVARCGTPACAHRLLRGNDVEPVDGLVLNRDGRGLYASVTVDTFPEAWERRAVRFDDRLFAAPWFGTAQVAGGAVVVPR</sequence>
<keyword evidence="4" id="KW-1185">Reference proteome</keyword>
<evidence type="ECO:0000256" key="1">
    <source>
        <dbReference type="SAM" id="Phobius"/>
    </source>
</evidence>
<feature type="transmembrane region" description="Helical" evidence="1">
    <location>
        <begin position="352"/>
        <end position="370"/>
    </location>
</feature>
<feature type="domain" description="Arabinofuranosyltransferase AftA N-terminal" evidence="2">
    <location>
        <begin position="37"/>
        <end position="431"/>
    </location>
</feature>
<accession>A0A3N2CWP3</accession>
<evidence type="ECO:0000259" key="2">
    <source>
        <dbReference type="Pfam" id="PF12250"/>
    </source>
</evidence>
<keyword evidence="3" id="KW-0808">Transferase</keyword>
<protein>
    <submittedName>
        <fullName evidence="3">Galactan 5-O-arabinofuranosyltransferase</fullName>
    </submittedName>
</protein>
<gene>
    <name evidence="3" type="ORF">EDD33_2776</name>
</gene>
<evidence type="ECO:0000313" key="4">
    <source>
        <dbReference type="Proteomes" id="UP000281738"/>
    </source>
</evidence>
<keyword evidence="1" id="KW-1133">Transmembrane helix</keyword>
<feature type="transmembrane region" description="Helical" evidence="1">
    <location>
        <begin position="277"/>
        <end position="298"/>
    </location>
</feature>
<name>A0A3N2CWP3_9ACTN</name>
<dbReference type="EMBL" id="RKHO01000001">
    <property type="protein sequence ID" value="ROR91896.1"/>
    <property type="molecule type" value="Genomic_DNA"/>
</dbReference>
<feature type="transmembrane region" description="Helical" evidence="1">
    <location>
        <begin position="74"/>
        <end position="93"/>
    </location>
</feature>
<reference evidence="3 4" key="1">
    <citation type="submission" date="2018-11" db="EMBL/GenBank/DDBJ databases">
        <title>Sequencing the genomes of 1000 actinobacteria strains.</title>
        <authorList>
            <person name="Klenk H.-P."/>
        </authorList>
    </citation>
    <scope>NUCLEOTIDE SEQUENCE [LARGE SCALE GENOMIC DNA]</scope>
    <source>
        <strain evidence="3 4">DSM 12652</strain>
    </source>
</reference>
<evidence type="ECO:0000313" key="3">
    <source>
        <dbReference type="EMBL" id="ROR91896.1"/>
    </source>
</evidence>
<keyword evidence="1" id="KW-0812">Transmembrane</keyword>
<feature type="transmembrane region" description="Helical" evidence="1">
    <location>
        <begin position="158"/>
        <end position="175"/>
    </location>
</feature>
<dbReference type="GO" id="GO:0044038">
    <property type="term" value="P:cell wall macromolecule biosynthetic process"/>
    <property type="evidence" value="ECO:0007669"/>
    <property type="project" value="InterPro"/>
</dbReference>
<dbReference type="GO" id="GO:0005886">
    <property type="term" value="C:plasma membrane"/>
    <property type="evidence" value="ECO:0007669"/>
    <property type="project" value="InterPro"/>
</dbReference>
<feature type="transmembrane region" description="Helical" evidence="1">
    <location>
        <begin position="390"/>
        <end position="410"/>
    </location>
</feature>
<feature type="transmembrane region" description="Helical" evidence="1">
    <location>
        <begin position="30"/>
        <end position="53"/>
    </location>
</feature>
<comment type="caution">
    <text evidence="3">The sequence shown here is derived from an EMBL/GenBank/DDBJ whole genome shotgun (WGS) entry which is preliminary data.</text>
</comment>
<organism evidence="3 4">
    <name type="scientific">Nocardioides aurantiacus</name>
    <dbReference type="NCBI Taxonomy" id="86796"/>
    <lineage>
        <taxon>Bacteria</taxon>
        <taxon>Bacillati</taxon>
        <taxon>Actinomycetota</taxon>
        <taxon>Actinomycetes</taxon>
        <taxon>Propionibacteriales</taxon>
        <taxon>Nocardioidaceae</taxon>
        <taxon>Nocardioides</taxon>
    </lineage>
</organism>